<accession>A0A3B6STP9</accession>
<evidence type="ECO:0000313" key="1">
    <source>
        <dbReference type="EnsemblPlants" id="TraesCS7B02G419200.1.cds1"/>
    </source>
</evidence>
<keyword evidence="2" id="KW-1185">Reference proteome</keyword>
<dbReference type="Gramene" id="TraesJUL7B03G04282280.1">
    <property type="protein sequence ID" value="TraesJUL7B03G04282280.1.CDS1"/>
    <property type="gene ID" value="TraesJUL7B03G04282280"/>
</dbReference>
<dbReference type="AlphaFoldDB" id="A0A3B6STP9"/>
<dbReference type="Gramene" id="TraesWEE_scaffold_095649_01G000200.1">
    <property type="protein sequence ID" value="TraesWEE_scaffold_095649_01G000200.1"/>
    <property type="gene ID" value="TraesWEE_scaffold_095649_01G000200"/>
</dbReference>
<dbReference type="Gramene" id="TraesCS7B03G1128200.1">
    <property type="protein sequence ID" value="TraesCS7B03G1128200.1.CDS1"/>
    <property type="gene ID" value="TraesCS7B03G1128200"/>
</dbReference>
<dbReference type="Gramene" id="TraesLDM7B03G04244690.1">
    <property type="protein sequence ID" value="TraesLDM7B03G04244690.1.CDS1"/>
    <property type="gene ID" value="TraesLDM7B03G04244690"/>
</dbReference>
<reference evidence="1" key="1">
    <citation type="submission" date="2018-08" db="EMBL/GenBank/DDBJ databases">
        <authorList>
            <person name="Rossello M."/>
        </authorList>
    </citation>
    <scope>NUCLEOTIDE SEQUENCE [LARGE SCALE GENOMIC DNA]</scope>
    <source>
        <strain evidence="1">cv. Chinese Spring</strain>
    </source>
</reference>
<sequence length="278" mass="29652">MQSTPPYKALHRESWASIVSDDVGSAPPTDVLLQSTLATQPKLLMRVGSFLERAEAALDKLSLVSAVLQSTPTSRPSSQVDVVGGSTKNRDEELYGCFSPRVGDNLSSMSAAVSEAIAVVVAPVLQIMPELQQLCVRPASPQPMEHVEVVSLVTPVEGQDSPRSCEQLEVSGSIVSVVSMTDNDEAVKMLASDPLKPSQMVAIVEREGSDVTVTHSHETVGQVSVRDKVNDILFQIKIHSLLKRLEAASPGSGKVIVEEALRSKRMKSGATRKASTAA</sequence>
<dbReference type="Gramene" id="TraesCLE_scaffold_037416_01G000100.1">
    <property type="protein sequence ID" value="TraesCLE_scaffold_037416_01G000100.1"/>
    <property type="gene ID" value="TraesCLE_scaffold_037416_01G000100"/>
</dbReference>
<protein>
    <submittedName>
        <fullName evidence="1">Uncharacterized protein</fullName>
    </submittedName>
</protein>
<dbReference type="EnsemblPlants" id="TraesCS7B02G419200.1">
    <property type="protein sequence ID" value="TraesCS7B02G419200.1.cds1"/>
    <property type="gene ID" value="TraesCS7B02G419200"/>
</dbReference>
<dbReference type="SMR" id="A0A3B6STP9"/>
<evidence type="ECO:0000313" key="2">
    <source>
        <dbReference type="Proteomes" id="UP000019116"/>
    </source>
</evidence>
<dbReference type="Proteomes" id="UP000019116">
    <property type="component" value="Chromosome 7B"/>
</dbReference>
<dbReference type="Gramene" id="TraesCS7B02G419200.1">
    <property type="protein sequence ID" value="TraesCS7B02G419200.1.cds1"/>
    <property type="gene ID" value="TraesCS7B02G419200"/>
</dbReference>
<dbReference type="Gramene" id="TraesCAD_scaffold_018662_01G000200.1">
    <property type="protein sequence ID" value="TraesCAD_scaffold_018662_01G000200.1"/>
    <property type="gene ID" value="TraesCAD_scaffold_018662_01G000200"/>
</dbReference>
<proteinExistence type="predicted"/>
<reference evidence="1" key="2">
    <citation type="submission" date="2018-10" db="UniProtKB">
        <authorList>
            <consortium name="EnsemblPlants"/>
        </authorList>
    </citation>
    <scope>IDENTIFICATION</scope>
</reference>
<name>A0A3B6STP9_WHEAT</name>
<dbReference type="Gramene" id="TraesJAG7B03G04224200.1">
    <property type="protein sequence ID" value="TraesJAG7B03G04224200.1.CDS1"/>
    <property type="gene ID" value="TraesJAG7B03G04224200"/>
</dbReference>
<organism evidence="1">
    <name type="scientific">Triticum aestivum</name>
    <name type="common">Wheat</name>
    <dbReference type="NCBI Taxonomy" id="4565"/>
    <lineage>
        <taxon>Eukaryota</taxon>
        <taxon>Viridiplantae</taxon>
        <taxon>Streptophyta</taxon>
        <taxon>Embryophyta</taxon>
        <taxon>Tracheophyta</taxon>
        <taxon>Spermatophyta</taxon>
        <taxon>Magnoliopsida</taxon>
        <taxon>Liliopsida</taxon>
        <taxon>Poales</taxon>
        <taxon>Poaceae</taxon>
        <taxon>BOP clade</taxon>
        <taxon>Pooideae</taxon>
        <taxon>Triticodae</taxon>
        <taxon>Triticeae</taxon>
        <taxon>Triticinae</taxon>
        <taxon>Triticum</taxon>
    </lineage>
</organism>
<dbReference type="Gramene" id="TraesNOR7B03G04289050.1">
    <property type="protein sequence ID" value="TraesNOR7B03G04289050.1.CDS1"/>
    <property type="gene ID" value="TraesNOR7B03G04289050"/>
</dbReference>